<dbReference type="AlphaFoldDB" id="A0A369QI55"/>
<evidence type="ECO:0000256" key="2">
    <source>
        <dbReference type="SAM" id="SignalP"/>
    </source>
</evidence>
<evidence type="ECO:0000259" key="3">
    <source>
        <dbReference type="Pfam" id="PF13778"/>
    </source>
</evidence>
<keyword evidence="5" id="KW-1185">Reference proteome</keyword>
<reference evidence="4 5" key="1">
    <citation type="submission" date="2018-04" db="EMBL/GenBank/DDBJ databases">
        <title>Adhaeribacter sp. HMF7616 genome sequencing and assembly.</title>
        <authorList>
            <person name="Kang H."/>
            <person name="Kang J."/>
            <person name="Cha I."/>
            <person name="Kim H."/>
            <person name="Joh K."/>
        </authorList>
    </citation>
    <scope>NUCLEOTIDE SEQUENCE [LARGE SCALE GENOMIC DNA]</scope>
    <source>
        <strain evidence="4 5">HMF7616</strain>
    </source>
</reference>
<sequence>MVYSHGGNAKMIRKIILLSAWILGFSCGAFSAMAQTENAAVRLSQMDKGTHRILLVFAPDSQNELLQEQNKMLRQAHSGLTERDMLVVQVIENNVELNPPLKETIPTADALRQEYKVKASQFTVILVGKDGGEKYRADHPQAPAVLFQIVDSMPMRQNEAQQKRPK</sequence>
<dbReference type="InterPro" id="IPR025232">
    <property type="entry name" value="DUF4174"/>
</dbReference>
<dbReference type="Pfam" id="PF13778">
    <property type="entry name" value="DUF4174"/>
    <property type="match status" value="1"/>
</dbReference>
<evidence type="ECO:0000313" key="4">
    <source>
        <dbReference type="EMBL" id="RDC64571.1"/>
    </source>
</evidence>
<feature type="chain" id="PRO_5016969816" description="DUF4174 domain-containing protein" evidence="2">
    <location>
        <begin position="35"/>
        <end position="166"/>
    </location>
</feature>
<organism evidence="4 5">
    <name type="scientific">Adhaeribacter pallidiroseus</name>
    <dbReference type="NCBI Taxonomy" id="2072847"/>
    <lineage>
        <taxon>Bacteria</taxon>
        <taxon>Pseudomonadati</taxon>
        <taxon>Bacteroidota</taxon>
        <taxon>Cytophagia</taxon>
        <taxon>Cytophagales</taxon>
        <taxon>Hymenobacteraceae</taxon>
        <taxon>Adhaeribacter</taxon>
    </lineage>
</organism>
<evidence type="ECO:0000313" key="5">
    <source>
        <dbReference type="Proteomes" id="UP000253919"/>
    </source>
</evidence>
<accession>A0A369QI55</accession>
<proteinExistence type="predicted"/>
<dbReference type="Proteomes" id="UP000253919">
    <property type="component" value="Unassembled WGS sequence"/>
</dbReference>
<feature type="domain" description="DUF4174" evidence="3">
    <location>
        <begin position="48"/>
        <end position="159"/>
    </location>
</feature>
<protein>
    <recommendedName>
        <fullName evidence="3">DUF4174 domain-containing protein</fullName>
    </recommendedName>
</protein>
<comment type="caution">
    <text evidence="4">The sequence shown here is derived from an EMBL/GenBank/DDBJ whole genome shotgun (WGS) entry which is preliminary data.</text>
</comment>
<gene>
    <name evidence="4" type="ORF">AHMF7616_03187</name>
</gene>
<dbReference type="EMBL" id="QASA01000001">
    <property type="protein sequence ID" value="RDC64571.1"/>
    <property type="molecule type" value="Genomic_DNA"/>
</dbReference>
<evidence type="ECO:0000256" key="1">
    <source>
        <dbReference type="ARBA" id="ARBA00022729"/>
    </source>
</evidence>
<feature type="signal peptide" evidence="2">
    <location>
        <begin position="1"/>
        <end position="34"/>
    </location>
</feature>
<keyword evidence="1 2" id="KW-0732">Signal</keyword>
<name>A0A369QI55_9BACT</name>